<dbReference type="Pfam" id="PF02899">
    <property type="entry name" value="Phage_int_SAM_1"/>
    <property type="match status" value="1"/>
</dbReference>
<comment type="caution">
    <text evidence="4">The sequence shown here is derived from an EMBL/GenBank/DDBJ whole genome shotgun (WGS) entry which is preliminary data.</text>
</comment>
<keyword evidence="5" id="KW-1185">Reference proteome</keyword>
<dbReference type="InterPro" id="IPR044068">
    <property type="entry name" value="CB"/>
</dbReference>
<dbReference type="InterPro" id="IPR010998">
    <property type="entry name" value="Integrase_recombinase_N"/>
</dbReference>
<dbReference type="RefSeq" id="WP_103662150.1">
    <property type="nucleotide sequence ID" value="NZ_ML136886.1"/>
</dbReference>
<dbReference type="PROSITE" id="PS51900">
    <property type="entry name" value="CB"/>
    <property type="match status" value="1"/>
</dbReference>
<evidence type="ECO:0000256" key="2">
    <source>
        <dbReference type="PROSITE-ProRule" id="PRU01248"/>
    </source>
</evidence>
<evidence type="ECO:0000259" key="3">
    <source>
        <dbReference type="PROSITE" id="PS51900"/>
    </source>
</evidence>
<name>A0A437SU66_9LACO</name>
<dbReference type="InterPro" id="IPR004107">
    <property type="entry name" value="Integrase_SAM-like_N"/>
</dbReference>
<reference evidence="4 5" key="1">
    <citation type="submission" date="2018-12" db="EMBL/GenBank/DDBJ databases">
        <authorList>
            <person name="Meng J."/>
        </authorList>
    </citation>
    <scope>NUCLEOTIDE SEQUENCE [LARGE SCALE GENOMIC DNA]</scope>
    <source>
        <strain evidence="4 5">HT111-2</strain>
    </source>
</reference>
<dbReference type="GO" id="GO:0003677">
    <property type="term" value="F:DNA binding"/>
    <property type="evidence" value="ECO:0007669"/>
    <property type="project" value="UniProtKB-UniRule"/>
</dbReference>
<dbReference type="GO" id="GO:0015074">
    <property type="term" value="P:DNA integration"/>
    <property type="evidence" value="ECO:0007669"/>
    <property type="project" value="InterPro"/>
</dbReference>
<gene>
    <name evidence="4" type="ORF">EJK17_07235</name>
</gene>
<organism evidence="4 5">
    <name type="scientific">Lactobacillus xujianguonis</name>
    <dbReference type="NCBI Taxonomy" id="2495899"/>
    <lineage>
        <taxon>Bacteria</taxon>
        <taxon>Bacillati</taxon>
        <taxon>Bacillota</taxon>
        <taxon>Bacilli</taxon>
        <taxon>Lactobacillales</taxon>
        <taxon>Lactobacillaceae</taxon>
        <taxon>Lactobacillus</taxon>
    </lineage>
</organism>
<dbReference type="Proteomes" id="UP000288291">
    <property type="component" value="Unassembled WGS sequence"/>
</dbReference>
<evidence type="ECO:0000256" key="1">
    <source>
        <dbReference type="ARBA" id="ARBA00023125"/>
    </source>
</evidence>
<proteinExistence type="predicted"/>
<accession>A0A437SU66</accession>
<dbReference type="InterPro" id="IPR011010">
    <property type="entry name" value="DNA_brk_join_enz"/>
</dbReference>
<feature type="domain" description="Core-binding (CB)" evidence="3">
    <location>
        <begin position="1"/>
        <end position="88"/>
    </location>
</feature>
<protein>
    <submittedName>
        <fullName evidence="4">Integrase</fullName>
    </submittedName>
</protein>
<keyword evidence="1 2" id="KW-0238">DNA-binding</keyword>
<dbReference type="AlphaFoldDB" id="A0A437SU66"/>
<evidence type="ECO:0000313" key="5">
    <source>
        <dbReference type="Proteomes" id="UP000288291"/>
    </source>
</evidence>
<evidence type="ECO:0000313" key="4">
    <source>
        <dbReference type="EMBL" id="RVU70478.1"/>
    </source>
</evidence>
<dbReference type="SUPFAM" id="SSF56349">
    <property type="entry name" value="DNA breaking-rejoining enzymes"/>
    <property type="match status" value="1"/>
</dbReference>
<sequence>MKYPYENEFFAYCKNEKKYTDRTMLIVTKSVASFWNYYQNGADDATLDNIQATDIQNYLNSLETNLGMKKNTINKYISHLKVYFTFLYSHHLIKNYPVIEINGRRFNRKHIYVINWMDKLPQIAQIDGIHPETVKMMLAIALGYLPDEVLKLRYSDVYSKINSYELRQYLKNHTNFTNGDDPYILGKKFGGYYASDFHLSRRAEPDRKLIGMDITLQNLRLSFVYSILSREDMTDKQLQQKLKVNAKTLFYYRQNMMRYNILKEFELPNKEE</sequence>
<dbReference type="EMBL" id="RXIA01000018">
    <property type="protein sequence ID" value="RVU70478.1"/>
    <property type="molecule type" value="Genomic_DNA"/>
</dbReference>
<dbReference type="Gene3D" id="1.10.150.130">
    <property type="match status" value="1"/>
</dbReference>